<evidence type="ECO:0000313" key="4">
    <source>
        <dbReference type="EMBL" id="TFY61364.1"/>
    </source>
</evidence>
<dbReference type="PANTHER" id="PTHR35152">
    <property type="entry name" value="DOMAIN SIGNALLING PROTEIN, PUTATIVE (AFU_ORTHOLOGUE AFUA_5G11310)-RELATED"/>
    <property type="match status" value="1"/>
</dbReference>
<dbReference type="PANTHER" id="PTHR35152:SF1">
    <property type="entry name" value="DOMAIN SIGNALLING PROTEIN, PUTATIVE (AFU_ORTHOLOGUE AFUA_5G11310)-RELATED"/>
    <property type="match status" value="1"/>
</dbReference>
<dbReference type="Proteomes" id="UP000298390">
    <property type="component" value="Unassembled WGS sequence"/>
</dbReference>
<keyword evidence="2" id="KW-0812">Transmembrane</keyword>
<gene>
    <name evidence="4" type="ORF">EVJ58_g4544</name>
</gene>
<name>A0A4Y9YFN6_9APHY</name>
<feature type="compositionally biased region" description="Basic and acidic residues" evidence="1">
    <location>
        <begin position="327"/>
        <end position="338"/>
    </location>
</feature>
<organism evidence="4 5">
    <name type="scientific">Rhodofomes roseus</name>
    <dbReference type="NCBI Taxonomy" id="34475"/>
    <lineage>
        <taxon>Eukaryota</taxon>
        <taxon>Fungi</taxon>
        <taxon>Dikarya</taxon>
        <taxon>Basidiomycota</taxon>
        <taxon>Agaricomycotina</taxon>
        <taxon>Agaricomycetes</taxon>
        <taxon>Polyporales</taxon>
        <taxon>Rhodofomes</taxon>
    </lineage>
</organism>
<evidence type="ECO:0000313" key="5">
    <source>
        <dbReference type="Proteomes" id="UP000298390"/>
    </source>
</evidence>
<evidence type="ECO:0000256" key="1">
    <source>
        <dbReference type="SAM" id="MobiDB-lite"/>
    </source>
</evidence>
<dbReference type="STRING" id="34475.A0A4Y9YFN6"/>
<dbReference type="AlphaFoldDB" id="A0A4Y9YFN6"/>
<dbReference type="InterPro" id="IPR005330">
    <property type="entry name" value="MHYT_dom"/>
</dbReference>
<keyword evidence="2" id="KW-1133">Transmembrane helix</keyword>
<sequence>MHSSQVCESLTFSSLNTHFPNLSSTHSVSLFLHTTSTTPLSNLPPRSSAANSSTVFRGMLFNSSPVCLSTSGKARSFQPPQPMPQHPERQLVPQWAPELVVLSYAISWLGAYTSTQIVIHAKYTRNSLAKWLWTLLASLAFGFCAIWSMHFVGMLACGLDIEIGFDPSLTALSAVVAVVFTFAALSSGYVTNVIEKSRFAHAVVTFFRTLRRWIFSCCPKWDIEAGYEQLSAEEDEQHPRASQEAASQQEEEDNNDPEMDLYSDDPLDFALHHDRNSGAFYEPETVPPPAPVFFEQPSAWADITPDVAQRELLPQRAGQEAQQAWPEHQRTRQQEAQR</sequence>
<feature type="compositionally biased region" description="Acidic residues" evidence="1">
    <location>
        <begin position="249"/>
        <end position="267"/>
    </location>
</feature>
<accession>A0A4Y9YFN6</accession>
<feature type="transmembrane region" description="Helical" evidence="2">
    <location>
        <begin position="131"/>
        <end position="149"/>
    </location>
</feature>
<dbReference type="EMBL" id="SEKV01000210">
    <property type="protein sequence ID" value="TFY61364.1"/>
    <property type="molecule type" value="Genomic_DNA"/>
</dbReference>
<keyword evidence="2" id="KW-0472">Membrane</keyword>
<proteinExistence type="predicted"/>
<feature type="domain" description="MHYT" evidence="3">
    <location>
        <begin position="144"/>
        <end position="186"/>
    </location>
</feature>
<evidence type="ECO:0000256" key="2">
    <source>
        <dbReference type="SAM" id="Phobius"/>
    </source>
</evidence>
<feature type="transmembrane region" description="Helical" evidence="2">
    <location>
        <begin position="169"/>
        <end position="190"/>
    </location>
</feature>
<protein>
    <recommendedName>
        <fullName evidence="3">MHYT domain-containing protein</fullName>
    </recommendedName>
</protein>
<reference evidence="4 5" key="1">
    <citation type="submission" date="2019-01" db="EMBL/GenBank/DDBJ databases">
        <title>Genome sequencing of the rare red list fungi Fomitopsis rosea.</title>
        <authorList>
            <person name="Buettner E."/>
            <person name="Kellner H."/>
        </authorList>
    </citation>
    <scope>NUCLEOTIDE SEQUENCE [LARGE SCALE GENOMIC DNA]</scope>
    <source>
        <strain evidence="4 5">DSM 105464</strain>
    </source>
</reference>
<dbReference type="Pfam" id="PF03707">
    <property type="entry name" value="MHYT"/>
    <property type="match status" value="1"/>
</dbReference>
<evidence type="ECO:0000259" key="3">
    <source>
        <dbReference type="Pfam" id="PF03707"/>
    </source>
</evidence>
<comment type="caution">
    <text evidence="4">The sequence shown here is derived from an EMBL/GenBank/DDBJ whole genome shotgun (WGS) entry which is preliminary data.</text>
</comment>
<feature type="region of interest" description="Disordered" evidence="1">
    <location>
        <begin position="232"/>
        <end position="338"/>
    </location>
</feature>